<comment type="caution">
    <text evidence="2">The sequence shown here is derived from an EMBL/GenBank/DDBJ whole genome shotgun (WGS) entry which is preliminary data.</text>
</comment>
<dbReference type="InterPro" id="IPR029068">
    <property type="entry name" value="Glyas_Bleomycin-R_OHBP_Dase"/>
</dbReference>
<keyword evidence="3" id="KW-1185">Reference proteome</keyword>
<dbReference type="EMBL" id="BAAAQK010000004">
    <property type="protein sequence ID" value="GAA1838634.1"/>
    <property type="molecule type" value="Genomic_DNA"/>
</dbReference>
<evidence type="ECO:0008006" key="4">
    <source>
        <dbReference type="Google" id="ProtNLM"/>
    </source>
</evidence>
<dbReference type="RefSeq" id="WP_344414230.1">
    <property type="nucleotide sequence ID" value="NZ_BAAAQK010000004.1"/>
</dbReference>
<dbReference type="Gene3D" id="3.10.180.10">
    <property type="entry name" value="2,3-Dihydroxybiphenyl 1,2-Dioxygenase, domain 1"/>
    <property type="match status" value="2"/>
</dbReference>
<evidence type="ECO:0000313" key="2">
    <source>
        <dbReference type="EMBL" id="GAA1838634.1"/>
    </source>
</evidence>
<gene>
    <name evidence="2" type="ORF">GCM10009836_17110</name>
</gene>
<evidence type="ECO:0000256" key="1">
    <source>
        <dbReference type="SAM" id="MobiDB-lite"/>
    </source>
</evidence>
<evidence type="ECO:0000313" key="3">
    <source>
        <dbReference type="Proteomes" id="UP001500449"/>
    </source>
</evidence>
<name>A0ABN2MV10_9PSEU</name>
<protein>
    <recommendedName>
        <fullName evidence="4">VOC domain-containing protein</fullName>
    </recommendedName>
</protein>
<organism evidence="2 3">
    <name type="scientific">Pseudonocardia ailaonensis</name>
    <dbReference type="NCBI Taxonomy" id="367279"/>
    <lineage>
        <taxon>Bacteria</taxon>
        <taxon>Bacillati</taxon>
        <taxon>Actinomycetota</taxon>
        <taxon>Actinomycetes</taxon>
        <taxon>Pseudonocardiales</taxon>
        <taxon>Pseudonocardiaceae</taxon>
        <taxon>Pseudonocardia</taxon>
    </lineage>
</organism>
<reference evidence="2 3" key="1">
    <citation type="journal article" date="2019" name="Int. J. Syst. Evol. Microbiol.">
        <title>The Global Catalogue of Microorganisms (GCM) 10K type strain sequencing project: providing services to taxonomists for standard genome sequencing and annotation.</title>
        <authorList>
            <consortium name="The Broad Institute Genomics Platform"/>
            <consortium name="The Broad Institute Genome Sequencing Center for Infectious Disease"/>
            <person name="Wu L."/>
            <person name="Ma J."/>
        </authorList>
    </citation>
    <scope>NUCLEOTIDE SEQUENCE [LARGE SCALE GENOMIC DNA]</scope>
    <source>
        <strain evidence="2 3">JCM 16009</strain>
    </source>
</reference>
<sequence length="220" mass="22643">MIDVRGVHHLGLTVGDLATACAFYGAAGYRLADRLTVGGPDAAVGNGLDAASLEIAFVAEPGLTLELVEFDPSDPRPVAATDPGFGSVPVGRSDVERDPDGRPVTFGPPAAGLLVTSSAPERTIGLLGVLGFDRDGRNEVVGHGVRVEVVGVPAGRRTPANAPGRVHLCCEVADMRKACDELAARSFELVSTPRVSGGLSWVFVSNPEGPGVELLAIDTP</sequence>
<dbReference type="Proteomes" id="UP001500449">
    <property type="component" value="Unassembled WGS sequence"/>
</dbReference>
<dbReference type="SUPFAM" id="SSF54593">
    <property type="entry name" value="Glyoxalase/Bleomycin resistance protein/Dihydroxybiphenyl dioxygenase"/>
    <property type="match status" value="1"/>
</dbReference>
<proteinExistence type="predicted"/>
<feature type="region of interest" description="Disordered" evidence="1">
    <location>
        <begin position="78"/>
        <end position="103"/>
    </location>
</feature>
<accession>A0ABN2MV10</accession>